<reference evidence="2 3" key="1">
    <citation type="submission" date="2017-04" db="EMBL/GenBank/DDBJ databases">
        <title>Bacillus krulwichiae AM31D Genome sequencing and assembly.</title>
        <authorList>
            <person name="Krulwich T.A."/>
            <person name="Anastor L."/>
            <person name="Ehrlich R."/>
            <person name="Ehrlich G.D."/>
            <person name="Janto B."/>
        </authorList>
    </citation>
    <scope>NUCLEOTIDE SEQUENCE [LARGE SCALE GENOMIC DNA]</scope>
    <source>
        <strain evidence="2 3">AM31D</strain>
    </source>
</reference>
<name>A0A1X9ME93_9BACI</name>
<dbReference type="InterPro" id="IPR013830">
    <property type="entry name" value="SGNH_hydro"/>
</dbReference>
<dbReference type="Proteomes" id="UP000193006">
    <property type="component" value="Chromosome"/>
</dbReference>
<feature type="domain" description="SGNH hydrolase-type esterase" evidence="1">
    <location>
        <begin position="7"/>
        <end position="190"/>
    </location>
</feature>
<dbReference type="CDD" id="cd01834">
    <property type="entry name" value="SGNH_hydrolase_like_2"/>
    <property type="match status" value="1"/>
</dbReference>
<protein>
    <submittedName>
        <fullName evidence="2">GDSL-like Lipase/Acylhydrolase</fullName>
    </submittedName>
</protein>
<organism evidence="2 3">
    <name type="scientific">Halalkalibacter krulwichiae</name>
    <dbReference type="NCBI Taxonomy" id="199441"/>
    <lineage>
        <taxon>Bacteria</taxon>
        <taxon>Bacillati</taxon>
        <taxon>Bacillota</taxon>
        <taxon>Bacilli</taxon>
        <taxon>Bacillales</taxon>
        <taxon>Bacillaceae</taxon>
        <taxon>Halalkalibacter</taxon>
    </lineage>
</organism>
<sequence>MKVKILFIGDSITDCGRLEDQEGLGTGYVRLVRDYLLASYPAIPFQFVNVGISGNRITDLVARWQEDVLNHKPDFVSISIGINDVWRQLDRPDLEQVTPELFKSHYIDLVTKVQEQTNAKIILMEPTIIGEQIDSTGNKLLIDYVKIVNELADHFKATVIPTHQAFIIFLQSGSTHQLTTDSVHMSSIGNMLMAKTWLKAVEGLLK</sequence>
<dbReference type="Pfam" id="PF13472">
    <property type="entry name" value="Lipase_GDSL_2"/>
    <property type="match status" value="1"/>
</dbReference>
<evidence type="ECO:0000313" key="3">
    <source>
        <dbReference type="Proteomes" id="UP000193006"/>
    </source>
</evidence>
<accession>A0A1X9ME93</accession>
<dbReference type="SUPFAM" id="SSF52266">
    <property type="entry name" value="SGNH hydrolase"/>
    <property type="match status" value="1"/>
</dbReference>
<dbReference type="PANTHER" id="PTHR30383:SF5">
    <property type="entry name" value="SGNH HYDROLASE-TYPE ESTERASE DOMAIN-CONTAINING PROTEIN"/>
    <property type="match status" value="1"/>
</dbReference>
<dbReference type="InterPro" id="IPR036514">
    <property type="entry name" value="SGNH_hydro_sf"/>
</dbReference>
<dbReference type="InterPro" id="IPR051532">
    <property type="entry name" value="Ester_Hydrolysis_Enzymes"/>
</dbReference>
<dbReference type="PANTHER" id="PTHR30383">
    <property type="entry name" value="THIOESTERASE 1/PROTEASE 1/LYSOPHOSPHOLIPASE L1"/>
    <property type="match status" value="1"/>
</dbReference>
<dbReference type="AlphaFoldDB" id="A0A1X9ME93"/>
<dbReference type="KEGG" id="bkw:BkAM31D_13995"/>
<proteinExistence type="predicted"/>
<gene>
    <name evidence="2" type="ORF">BkAM31D_13995</name>
</gene>
<dbReference type="EMBL" id="CP020814">
    <property type="protein sequence ID" value="ARK30860.1"/>
    <property type="molecule type" value="Genomic_DNA"/>
</dbReference>
<keyword evidence="2" id="KW-0378">Hydrolase</keyword>
<dbReference type="STRING" id="199441.BkAM31D_13995"/>
<dbReference type="Gene3D" id="3.40.50.1110">
    <property type="entry name" value="SGNH hydrolase"/>
    <property type="match status" value="1"/>
</dbReference>
<keyword evidence="3" id="KW-1185">Reference proteome</keyword>
<evidence type="ECO:0000313" key="2">
    <source>
        <dbReference type="EMBL" id="ARK30860.1"/>
    </source>
</evidence>
<dbReference type="RefSeq" id="WP_066149846.1">
    <property type="nucleotide sequence ID" value="NZ_CP020814.1"/>
</dbReference>
<dbReference type="GO" id="GO:0004622">
    <property type="term" value="F:phosphatidylcholine lysophospholipase activity"/>
    <property type="evidence" value="ECO:0007669"/>
    <property type="project" value="TreeGrafter"/>
</dbReference>
<evidence type="ECO:0000259" key="1">
    <source>
        <dbReference type="Pfam" id="PF13472"/>
    </source>
</evidence>